<gene>
    <name evidence="1" type="ORF">S06H3_06619</name>
</gene>
<feature type="non-terminal residue" evidence="1">
    <location>
        <position position="34"/>
    </location>
</feature>
<dbReference type="EMBL" id="BARV01002591">
    <property type="protein sequence ID" value="GAH93868.1"/>
    <property type="molecule type" value="Genomic_DNA"/>
</dbReference>
<reference evidence="1" key="1">
    <citation type="journal article" date="2014" name="Front. Microbiol.">
        <title>High frequency of phylogenetically diverse reductive dehalogenase-homologous genes in deep subseafloor sedimentary metagenomes.</title>
        <authorList>
            <person name="Kawai M."/>
            <person name="Futagami T."/>
            <person name="Toyoda A."/>
            <person name="Takaki Y."/>
            <person name="Nishi S."/>
            <person name="Hori S."/>
            <person name="Arai W."/>
            <person name="Tsubouchi T."/>
            <person name="Morono Y."/>
            <person name="Uchiyama I."/>
            <person name="Ito T."/>
            <person name="Fujiyama A."/>
            <person name="Inagaki F."/>
            <person name="Takami H."/>
        </authorList>
    </citation>
    <scope>NUCLEOTIDE SEQUENCE</scope>
    <source>
        <strain evidence="1">Expedition CK06-06</strain>
    </source>
</reference>
<name>X1LI82_9ZZZZ</name>
<comment type="caution">
    <text evidence="1">The sequence shown here is derived from an EMBL/GenBank/DDBJ whole genome shotgun (WGS) entry which is preliminary data.</text>
</comment>
<organism evidence="1">
    <name type="scientific">marine sediment metagenome</name>
    <dbReference type="NCBI Taxonomy" id="412755"/>
    <lineage>
        <taxon>unclassified sequences</taxon>
        <taxon>metagenomes</taxon>
        <taxon>ecological metagenomes</taxon>
    </lineage>
</organism>
<accession>X1LI82</accession>
<evidence type="ECO:0000313" key="1">
    <source>
        <dbReference type="EMBL" id="GAH93868.1"/>
    </source>
</evidence>
<dbReference type="AlphaFoldDB" id="X1LI82"/>
<protein>
    <submittedName>
        <fullName evidence="1">Uncharacterized protein</fullName>
    </submittedName>
</protein>
<proteinExistence type="predicted"/>
<sequence length="34" mass="3917">MTKYHNGSTVEIIPNVYQITLRVTNIILIAEEEL</sequence>